<dbReference type="CDD" id="cd17574">
    <property type="entry name" value="REC_OmpR"/>
    <property type="match status" value="1"/>
</dbReference>
<keyword evidence="3" id="KW-0805">Transcription regulation</keyword>
<keyword evidence="11" id="KW-1185">Reference proteome</keyword>
<dbReference type="SMART" id="SM00862">
    <property type="entry name" value="Trans_reg_C"/>
    <property type="match status" value="1"/>
</dbReference>
<dbReference type="AlphaFoldDB" id="A0A1G7A463"/>
<evidence type="ECO:0000259" key="9">
    <source>
        <dbReference type="PROSITE" id="PS51755"/>
    </source>
</evidence>
<dbReference type="PROSITE" id="PS51755">
    <property type="entry name" value="OMPR_PHOB"/>
    <property type="match status" value="1"/>
</dbReference>
<accession>A0A1G7A463</accession>
<dbReference type="SMART" id="SM00448">
    <property type="entry name" value="REC"/>
    <property type="match status" value="1"/>
</dbReference>
<keyword evidence="2" id="KW-0902">Two-component regulatory system</keyword>
<protein>
    <submittedName>
        <fullName evidence="10">Two component transcriptional regulator, winged helix family</fullName>
    </submittedName>
</protein>
<dbReference type="InterPro" id="IPR001867">
    <property type="entry name" value="OmpR/PhoB-type_DNA-bd"/>
</dbReference>
<reference evidence="11" key="1">
    <citation type="submission" date="2016-10" db="EMBL/GenBank/DDBJ databases">
        <authorList>
            <person name="Varghese N."/>
            <person name="Submissions S."/>
        </authorList>
    </citation>
    <scope>NUCLEOTIDE SEQUENCE [LARGE SCALE GENOMIC DNA]</scope>
    <source>
        <strain evidence="11">DSM 8987</strain>
    </source>
</reference>
<keyword evidence="5" id="KW-0804">Transcription</keyword>
<dbReference type="Gene3D" id="3.40.50.2300">
    <property type="match status" value="1"/>
</dbReference>
<feature type="domain" description="Response regulatory" evidence="8">
    <location>
        <begin position="5"/>
        <end position="120"/>
    </location>
</feature>
<dbReference type="GO" id="GO:0000156">
    <property type="term" value="F:phosphorelay response regulator activity"/>
    <property type="evidence" value="ECO:0007669"/>
    <property type="project" value="TreeGrafter"/>
</dbReference>
<evidence type="ECO:0000256" key="6">
    <source>
        <dbReference type="PROSITE-ProRule" id="PRU00169"/>
    </source>
</evidence>
<proteinExistence type="predicted"/>
<dbReference type="Pfam" id="PF00486">
    <property type="entry name" value="Trans_reg_C"/>
    <property type="match status" value="1"/>
</dbReference>
<dbReference type="PANTHER" id="PTHR48111:SF21">
    <property type="entry name" value="DNA-BINDING DUAL MASTER TRANSCRIPTIONAL REGULATOR RPAA"/>
    <property type="match status" value="1"/>
</dbReference>
<dbReference type="GO" id="GO:0005829">
    <property type="term" value="C:cytosol"/>
    <property type="evidence" value="ECO:0007669"/>
    <property type="project" value="TreeGrafter"/>
</dbReference>
<dbReference type="PANTHER" id="PTHR48111">
    <property type="entry name" value="REGULATOR OF RPOS"/>
    <property type="match status" value="1"/>
</dbReference>
<keyword evidence="1 6" id="KW-0597">Phosphoprotein</keyword>
<feature type="DNA-binding region" description="OmpR/PhoB-type" evidence="7">
    <location>
        <begin position="133"/>
        <end position="232"/>
    </location>
</feature>
<evidence type="ECO:0000256" key="4">
    <source>
        <dbReference type="ARBA" id="ARBA00023125"/>
    </source>
</evidence>
<sequence length="234" mass="26759">MSAAHLLLVEDEQHIAAALCFNLRQEGYQVQQVDSGEEALQRLSHETFDLVILDRMLAGELDGLQVCQRIRRIEPQLPILLLTALGEEAQRIAGLAAGADDYLAKPFSLTELLLRIAGMLRRSAWYRPQYNELSRYRFGDAEVNLISGEACRAGQPFQLTDLELRMLKLFISHEGEILSRAFLLKSVWGMAPDTETRTLDNFIVRLRKYFEKKPARPRHFLTVRGRGYRFNPEG</sequence>
<evidence type="ECO:0000256" key="2">
    <source>
        <dbReference type="ARBA" id="ARBA00023012"/>
    </source>
</evidence>
<evidence type="ECO:0000259" key="8">
    <source>
        <dbReference type="PROSITE" id="PS50110"/>
    </source>
</evidence>
<dbReference type="RefSeq" id="WP_092076928.1">
    <property type="nucleotide sequence ID" value="NZ_FNAQ01000003.1"/>
</dbReference>
<evidence type="ECO:0000256" key="1">
    <source>
        <dbReference type="ARBA" id="ARBA00022553"/>
    </source>
</evidence>
<dbReference type="STRING" id="57664.SAMN05661003_103254"/>
<feature type="modified residue" description="4-aspartylphosphate" evidence="6">
    <location>
        <position position="54"/>
    </location>
</feature>
<dbReference type="Pfam" id="PF00072">
    <property type="entry name" value="Response_reg"/>
    <property type="match status" value="1"/>
</dbReference>
<dbReference type="Proteomes" id="UP000243205">
    <property type="component" value="Unassembled WGS sequence"/>
</dbReference>
<evidence type="ECO:0000313" key="11">
    <source>
        <dbReference type="Proteomes" id="UP000243205"/>
    </source>
</evidence>
<keyword evidence="4 7" id="KW-0238">DNA-binding</keyword>
<dbReference type="Gene3D" id="1.10.10.10">
    <property type="entry name" value="Winged helix-like DNA-binding domain superfamily/Winged helix DNA-binding domain"/>
    <property type="match status" value="1"/>
</dbReference>
<dbReference type="SUPFAM" id="SSF52172">
    <property type="entry name" value="CheY-like"/>
    <property type="match status" value="1"/>
</dbReference>
<name>A0A1G7A463_9BACT</name>
<dbReference type="InterPro" id="IPR036388">
    <property type="entry name" value="WH-like_DNA-bd_sf"/>
</dbReference>
<dbReference type="InterPro" id="IPR011006">
    <property type="entry name" value="CheY-like_superfamily"/>
</dbReference>
<evidence type="ECO:0000256" key="3">
    <source>
        <dbReference type="ARBA" id="ARBA00023015"/>
    </source>
</evidence>
<dbReference type="GO" id="GO:0006355">
    <property type="term" value="P:regulation of DNA-templated transcription"/>
    <property type="evidence" value="ECO:0007669"/>
    <property type="project" value="InterPro"/>
</dbReference>
<evidence type="ECO:0000256" key="7">
    <source>
        <dbReference type="PROSITE-ProRule" id="PRU01091"/>
    </source>
</evidence>
<dbReference type="EMBL" id="FNAQ01000003">
    <property type="protein sequence ID" value="SDE09423.1"/>
    <property type="molecule type" value="Genomic_DNA"/>
</dbReference>
<organism evidence="10 11">
    <name type="scientific">Desulfuromonas thiophila</name>
    <dbReference type="NCBI Taxonomy" id="57664"/>
    <lineage>
        <taxon>Bacteria</taxon>
        <taxon>Pseudomonadati</taxon>
        <taxon>Thermodesulfobacteriota</taxon>
        <taxon>Desulfuromonadia</taxon>
        <taxon>Desulfuromonadales</taxon>
        <taxon>Desulfuromonadaceae</taxon>
        <taxon>Desulfuromonas</taxon>
    </lineage>
</organism>
<dbReference type="GO" id="GO:0032993">
    <property type="term" value="C:protein-DNA complex"/>
    <property type="evidence" value="ECO:0007669"/>
    <property type="project" value="TreeGrafter"/>
</dbReference>
<evidence type="ECO:0000256" key="5">
    <source>
        <dbReference type="ARBA" id="ARBA00023163"/>
    </source>
</evidence>
<dbReference type="InterPro" id="IPR001789">
    <property type="entry name" value="Sig_transdc_resp-reg_receiver"/>
</dbReference>
<dbReference type="Gene3D" id="6.10.250.690">
    <property type="match status" value="1"/>
</dbReference>
<feature type="domain" description="OmpR/PhoB-type" evidence="9">
    <location>
        <begin position="133"/>
        <end position="232"/>
    </location>
</feature>
<dbReference type="PROSITE" id="PS50110">
    <property type="entry name" value="RESPONSE_REGULATORY"/>
    <property type="match status" value="1"/>
</dbReference>
<dbReference type="OrthoDB" id="9793321at2"/>
<dbReference type="InterPro" id="IPR039420">
    <property type="entry name" value="WalR-like"/>
</dbReference>
<dbReference type="CDD" id="cd00383">
    <property type="entry name" value="trans_reg_C"/>
    <property type="match status" value="1"/>
</dbReference>
<dbReference type="GO" id="GO:0000976">
    <property type="term" value="F:transcription cis-regulatory region binding"/>
    <property type="evidence" value="ECO:0007669"/>
    <property type="project" value="TreeGrafter"/>
</dbReference>
<gene>
    <name evidence="10" type="ORF">SAMN05661003_103254</name>
</gene>
<evidence type="ECO:0000313" key="10">
    <source>
        <dbReference type="EMBL" id="SDE09423.1"/>
    </source>
</evidence>